<accession>A0A8J6P965</accession>
<dbReference type="GO" id="GO:0003700">
    <property type="term" value="F:DNA-binding transcription factor activity"/>
    <property type="evidence" value="ECO:0007669"/>
    <property type="project" value="InterPro"/>
</dbReference>
<evidence type="ECO:0000256" key="1">
    <source>
        <dbReference type="ARBA" id="ARBA00023015"/>
    </source>
</evidence>
<dbReference type="InterPro" id="IPR018062">
    <property type="entry name" value="HTH_AraC-typ_CS"/>
</dbReference>
<dbReference type="GO" id="GO:0043565">
    <property type="term" value="F:sequence-specific DNA binding"/>
    <property type="evidence" value="ECO:0007669"/>
    <property type="project" value="InterPro"/>
</dbReference>
<sequence>MITYYESREIPFDSFLSDDLTFPLHLHKQMEIVLVTAGEVTLWIGSHQKHMSEGELALIFPNQVHSYVSEGHSQLLLIIFDPELAGDFTKLLIQKQPRDPFIRKEQIHQDIHFLLPYFKGYRSAPLYRRLLKGYLTVILSRILERTELVVSSASPETDLLHHALCYMNLHFTEPLSLDSLSRELGVSKFHLSRCFSEKIGCNFTQYLNSLRINYAKQRLETSGISVSEVAAESGFESQCTFFRSFKLQTGLTPNQYRKNAKE</sequence>
<dbReference type="InterPro" id="IPR037923">
    <property type="entry name" value="HTH-like"/>
</dbReference>
<dbReference type="Gene3D" id="2.60.120.10">
    <property type="entry name" value="Jelly Rolls"/>
    <property type="match status" value="1"/>
</dbReference>
<dbReference type="PROSITE" id="PS01124">
    <property type="entry name" value="HTH_ARAC_FAMILY_2"/>
    <property type="match status" value="1"/>
</dbReference>
<dbReference type="InterPro" id="IPR014710">
    <property type="entry name" value="RmlC-like_jellyroll"/>
</dbReference>
<dbReference type="PRINTS" id="PR00032">
    <property type="entry name" value="HTHARAC"/>
</dbReference>
<dbReference type="AlphaFoldDB" id="A0A8J6P965"/>
<keyword evidence="2" id="KW-0238">DNA-binding</keyword>
<dbReference type="Pfam" id="PF12833">
    <property type="entry name" value="HTH_18"/>
    <property type="match status" value="1"/>
</dbReference>
<keyword evidence="3" id="KW-0804">Transcription</keyword>
<evidence type="ECO:0000256" key="2">
    <source>
        <dbReference type="ARBA" id="ARBA00023125"/>
    </source>
</evidence>
<dbReference type="PANTHER" id="PTHR43280:SF28">
    <property type="entry name" value="HTH-TYPE TRANSCRIPTIONAL ACTIVATOR RHAS"/>
    <property type="match status" value="1"/>
</dbReference>
<dbReference type="EMBL" id="JACRTL010000007">
    <property type="protein sequence ID" value="MBC8611624.1"/>
    <property type="molecule type" value="Genomic_DNA"/>
</dbReference>
<proteinExistence type="predicted"/>
<evidence type="ECO:0000256" key="3">
    <source>
        <dbReference type="ARBA" id="ARBA00023163"/>
    </source>
</evidence>
<keyword evidence="1" id="KW-0805">Transcription regulation</keyword>
<dbReference type="InterPro" id="IPR020449">
    <property type="entry name" value="Tscrpt_reg_AraC-type_HTH"/>
</dbReference>
<reference evidence="5" key="1">
    <citation type="submission" date="2020-08" db="EMBL/GenBank/DDBJ databases">
        <title>Genome public.</title>
        <authorList>
            <person name="Liu C."/>
            <person name="Sun Q."/>
        </authorList>
    </citation>
    <scope>NUCLEOTIDE SEQUENCE</scope>
    <source>
        <strain evidence="5">NSJ-15</strain>
    </source>
</reference>
<dbReference type="SUPFAM" id="SSF46689">
    <property type="entry name" value="Homeodomain-like"/>
    <property type="match status" value="2"/>
</dbReference>
<dbReference type="PROSITE" id="PS00041">
    <property type="entry name" value="HTH_ARAC_FAMILY_1"/>
    <property type="match status" value="1"/>
</dbReference>
<protein>
    <submittedName>
        <fullName evidence="5">Helix-turn-helix transcriptional regulator</fullName>
    </submittedName>
</protein>
<dbReference type="SMART" id="SM00342">
    <property type="entry name" value="HTH_ARAC"/>
    <property type="match status" value="1"/>
</dbReference>
<feature type="domain" description="HTH araC/xylS-type" evidence="4">
    <location>
        <begin position="161"/>
        <end position="259"/>
    </location>
</feature>
<evidence type="ECO:0000259" key="4">
    <source>
        <dbReference type="PROSITE" id="PS01124"/>
    </source>
</evidence>
<dbReference type="InterPro" id="IPR003313">
    <property type="entry name" value="AraC-bd"/>
</dbReference>
<dbReference type="SUPFAM" id="SSF51215">
    <property type="entry name" value="Regulatory protein AraC"/>
    <property type="match status" value="1"/>
</dbReference>
<comment type="caution">
    <text evidence="5">The sequence shown here is derived from an EMBL/GenBank/DDBJ whole genome shotgun (WGS) entry which is preliminary data.</text>
</comment>
<dbReference type="Gene3D" id="1.10.10.60">
    <property type="entry name" value="Homeodomain-like"/>
    <property type="match status" value="2"/>
</dbReference>
<gene>
    <name evidence="5" type="ORF">H8702_11035</name>
</gene>
<dbReference type="RefSeq" id="WP_187536714.1">
    <property type="nucleotide sequence ID" value="NZ_JACRTL010000007.1"/>
</dbReference>
<dbReference type="Pfam" id="PF02311">
    <property type="entry name" value="AraC_binding"/>
    <property type="match status" value="1"/>
</dbReference>
<dbReference type="PANTHER" id="PTHR43280">
    <property type="entry name" value="ARAC-FAMILY TRANSCRIPTIONAL REGULATOR"/>
    <property type="match status" value="1"/>
</dbReference>
<organism evidence="5 6">
    <name type="scientific">Massiliimalia timonensis</name>
    <dbReference type="NCBI Taxonomy" id="1987501"/>
    <lineage>
        <taxon>Bacteria</taxon>
        <taxon>Bacillati</taxon>
        <taxon>Bacillota</taxon>
        <taxon>Clostridia</taxon>
        <taxon>Eubacteriales</taxon>
        <taxon>Oscillospiraceae</taxon>
        <taxon>Massiliimalia</taxon>
    </lineage>
</organism>
<dbReference type="Proteomes" id="UP000632659">
    <property type="component" value="Unassembled WGS sequence"/>
</dbReference>
<keyword evidence="6" id="KW-1185">Reference proteome</keyword>
<dbReference type="InterPro" id="IPR009057">
    <property type="entry name" value="Homeodomain-like_sf"/>
</dbReference>
<evidence type="ECO:0000313" key="6">
    <source>
        <dbReference type="Proteomes" id="UP000632659"/>
    </source>
</evidence>
<evidence type="ECO:0000313" key="5">
    <source>
        <dbReference type="EMBL" id="MBC8611624.1"/>
    </source>
</evidence>
<dbReference type="InterPro" id="IPR018060">
    <property type="entry name" value="HTH_AraC"/>
</dbReference>
<name>A0A8J6P965_9FIRM</name>